<name>A0A9X1VEL5_9BACT</name>
<protein>
    <submittedName>
        <fullName evidence="2">Uncharacterized protein</fullName>
    </submittedName>
</protein>
<dbReference type="Proteomes" id="UP001139193">
    <property type="component" value="Unassembled WGS sequence"/>
</dbReference>
<evidence type="ECO:0000313" key="3">
    <source>
        <dbReference type="Proteomes" id="UP001139193"/>
    </source>
</evidence>
<dbReference type="AlphaFoldDB" id="A0A9X1VEL5"/>
<proteinExistence type="predicted"/>
<dbReference type="EMBL" id="JALBGC010000002">
    <property type="protein sequence ID" value="MCI1187272.1"/>
    <property type="molecule type" value="Genomic_DNA"/>
</dbReference>
<sequence length="192" mass="20791">MPRFLLCLLLGAFAGCTLATTDVEPALPDVPVFQGNTVEYHLNGVPVVAHDYGQSLLAAIFSFGRWAKPVNGLLYPDSTLQINSADTQNYESRNSVLHGLTFQLAHFRGAGRYLPTPTATTLQLATRDAANQHWLPGPAQMLPTQNPGIIEITAWDPNTRHISGTFALRFAAAGNAAAAELQDGRFDLTLEF</sequence>
<gene>
    <name evidence="2" type="ORF">MON38_07555</name>
</gene>
<evidence type="ECO:0000256" key="1">
    <source>
        <dbReference type="SAM" id="SignalP"/>
    </source>
</evidence>
<keyword evidence="3" id="KW-1185">Reference proteome</keyword>
<organism evidence="2 3">
    <name type="scientific">Hymenobacter cyanobacteriorum</name>
    <dbReference type="NCBI Taxonomy" id="2926463"/>
    <lineage>
        <taxon>Bacteria</taxon>
        <taxon>Pseudomonadati</taxon>
        <taxon>Bacteroidota</taxon>
        <taxon>Cytophagia</taxon>
        <taxon>Cytophagales</taxon>
        <taxon>Hymenobacteraceae</taxon>
        <taxon>Hymenobacter</taxon>
    </lineage>
</organism>
<keyword evidence="1" id="KW-0732">Signal</keyword>
<evidence type="ECO:0000313" key="2">
    <source>
        <dbReference type="EMBL" id="MCI1187272.1"/>
    </source>
</evidence>
<dbReference type="RefSeq" id="WP_241935552.1">
    <property type="nucleotide sequence ID" value="NZ_JALBGC010000002.1"/>
</dbReference>
<feature type="signal peptide" evidence="1">
    <location>
        <begin position="1"/>
        <end position="19"/>
    </location>
</feature>
<comment type="caution">
    <text evidence="2">The sequence shown here is derived from an EMBL/GenBank/DDBJ whole genome shotgun (WGS) entry which is preliminary data.</text>
</comment>
<feature type="chain" id="PRO_5040756566" evidence="1">
    <location>
        <begin position="20"/>
        <end position="192"/>
    </location>
</feature>
<dbReference type="PROSITE" id="PS51257">
    <property type="entry name" value="PROKAR_LIPOPROTEIN"/>
    <property type="match status" value="1"/>
</dbReference>
<accession>A0A9X1VEL5</accession>
<reference evidence="2" key="1">
    <citation type="submission" date="2022-03" db="EMBL/GenBank/DDBJ databases">
        <title>Bacterial whole genome sequence for Hymenobacter sp. DH14.</title>
        <authorList>
            <person name="Le V."/>
        </authorList>
    </citation>
    <scope>NUCLEOTIDE SEQUENCE</scope>
    <source>
        <strain evidence="2">DH14</strain>
    </source>
</reference>